<sequence>MARKSKGSGARNDNRNCGKAFKKSPKVFDPIKRRLVRV</sequence>
<protein>
    <submittedName>
        <fullName evidence="2">Uncharacterized protein</fullName>
    </submittedName>
</protein>
<proteinExistence type="predicted"/>
<gene>
    <name evidence="2" type="ORF">UFOVP221_58</name>
</gene>
<evidence type="ECO:0000313" key="2">
    <source>
        <dbReference type="EMBL" id="CAB5219342.1"/>
    </source>
</evidence>
<feature type="region of interest" description="Disordered" evidence="1">
    <location>
        <begin position="1"/>
        <end position="25"/>
    </location>
</feature>
<name>A0A6J7WRI0_9CAUD</name>
<dbReference type="EMBL" id="LR798267">
    <property type="protein sequence ID" value="CAB5219342.1"/>
    <property type="molecule type" value="Genomic_DNA"/>
</dbReference>
<accession>A0A6J7WRI0</accession>
<reference evidence="2" key="1">
    <citation type="submission" date="2020-05" db="EMBL/GenBank/DDBJ databases">
        <authorList>
            <person name="Chiriac C."/>
            <person name="Salcher M."/>
            <person name="Ghai R."/>
            <person name="Kavagutti S V."/>
        </authorList>
    </citation>
    <scope>NUCLEOTIDE SEQUENCE</scope>
</reference>
<evidence type="ECO:0000256" key="1">
    <source>
        <dbReference type="SAM" id="MobiDB-lite"/>
    </source>
</evidence>
<organism evidence="2">
    <name type="scientific">uncultured Caudovirales phage</name>
    <dbReference type="NCBI Taxonomy" id="2100421"/>
    <lineage>
        <taxon>Viruses</taxon>
        <taxon>Duplodnaviria</taxon>
        <taxon>Heunggongvirae</taxon>
        <taxon>Uroviricota</taxon>
        <taxon>Caudoviricetes</taxon>
        <taxon>Peduoviridae</taxon>
        <taxon>Maltschvirus</taxon>
        <taxon>Maltschvirus maltsch</taxon>
    </lineage>
</organism>